<evidence type="ECO:0000256" key="1">
    <source>
        <dbReference type="SAM" id="Phobius"/>
    </source>
</evidence>
<reference evidence="3" key="1">
    <citation type="submission" date="2017-04" db="EMBL/GenBank/DDBJ databases">
        <title>Comparative genomics and description of representatives of a novel lineage of planctomycetes thriving in anoxic sediments.</title>
        <authorList>
            <person name="Spring S."/>
            <person name="Bunk B."/>
            <person name="Sproer C."/>
        </authorList>
    </citation>
    <scope>NUCLEOTIDE SEQUENCE [LARGE SCALE GENOMIC DNA]</scope>
    <source>
        <strain evidence="3">ST-PulAB-D4</strain>
    </source>
</reference>
<evidence type="ECO:0000313" key="2">
    <source>
        <dbReference type="EMBL" id="ARN57290.1"/>
    </source>
</evidence>
<dbReference type="STRING" id="1941349.STSP1_01693"/>
<gene>
    <name evidence="2" type="ORF">STSP1_01693</name>
</gene>
<dbReference type="RefSeq" id="WP_085755947.1">
    <property type="nucleotide sequence ID" value="NZ_CP021023.1"/>
</dbReference>
<proteinExistence type="predicted"/>
<keyword evidence="1" id="KW-0472">Membrane</keyword>
<keyword evidence="1" id="KW-0812">Transmembrane</keyword>
<dbReference type="AlphaFoldDB" id="A0A1W6LNB1"/>
<dbReference type="Proteomes" id="UP000193334">
    <property type="component" value="Chromosome"/>
</dbReference>
<evidence type="ECO:0000313" key="3">
    <source>
        <dbReference type="Proteomes" id="UP000193334"/>
    </source>
</evidence>
<dbReference type="KEGG" id="pbp:STSP1_01693"/>
<protein>
    <recommendedName>
        <fullName evidence="4">YbbR-like protein</fullName>
    </recommendedName>
</protein>
<name>A0A1W6LNB1_9BACT</name>
<dbReference type="EMBL" id="CP021023">
    <property type="protein sequence ID" value="ARN57290.1"/>
    <property type="molecule type" value="Genomic_DNA"/>
</dbReference>
<feature type="transmembrane region" description="Helical" evidence="1">
    <location>
        <begin position="12"/>
        <end position="30"/>
    </location>
</feature>
<dbReference type="OrthoDB" id="9859293at2"/>
<accession>A0A1W6LNB1</accession>
<evidence type="ECO:0008006" key="4">
    <source>
        <dbReference type="Google" id="ProtNLM"/>
    </source>
</evidence>
<keyword evidence="3" id="KW-1185">Reference proteome</keyword>
<keyword evidence="1" id="KW-1133">Transmembrane helix</keyword>
<organism evidence="2 3">
    <name type="scientific">Sedimentisphaera salicampi</name>
    <dbReference type="NCBI Taxonomy" id="1941349"/>
    <lineage>
        <taxon>Bacteria</taxon>
        <taxon>Pseudomonadati</taxon>
        <taxon>Planctomycetota</taxon>
        <taxon>Phycisphaerae</taxon>
        <taxon>Sedimentisphaerales</taxon>
        <taxon>Sedimentisphaeraceae</taxon>
        <taxon>Sedimentisphaera</taxon>
    </lineage>
</organism>
<sequence>MKNPDKKTVEKNVSKILIVSFLTLLIWVWADLSNDTILKDKKVEIKLATSQPENLWVSLGDSDSTTVRADFKGPSARIDELKRELSALEVYFDPSVLEGRSESFKYPVRGLIQDSPRVRRLGLTVENCQPSSIEVTTQQLQKKQLTITCIDKNNNLMLNAVTEPASVEMFVPPHWSGDDLKAVVSLSQQQISEASEEAAEAKAYVEIEPGRRTYYEDPVKVSIQTEKGKLETFLLNGPRIGVLANEQIAESYSVEIISRSEALTTIQINSTREAYEAYKAKQYQMIVYVYPEDMPSSDKKESEPIEREVHYFFPEQYSKEDLISPVESGVEPRVTFKLIAVEEE</sequence>